<evidence type="ECO:0000256" key="1">
    <source>
        <dbReference type="ARBA" id="ARBA00023015"/>
    </source>
</evidence>
<keyword evidence="2" id="KW-0238">DNA-binding</keyword>
<dbReference type="EMBL" id="NMQU01000106">
    <property type="protein sequence ID" value="OXM45155.1"/>
    <property type="molecule type" value="Genomic_DNA"/>
</dbReference>
<dbReference type="InterPro" id="IPR000835">
    <property type="entry name" value="HTH_MarR-typ"/>
</dbReference>
<evidence type="ECO:0000256" key="2">
    <source>
        <dbReference type="ARBA" id="ARBA00023125"/>
    </source>
</evidence>
<name>A0A229REZ8_AMYAL</name>
<proteinExistence type="predicted"/>
<dbReference type="SUPFAM" id="SSF46785">
    <property type="entry name" value="Winged helix' DNA-binding domain"/>
    <property type="match status" value="1"/>
</dbReference>
<sequence>MTLPRFDNAPAAWINIASRALSRINDQRLRPLGLTFAQVPVLGALSKADALSQKDLAALAKVEQSSMAQLLARMDRDGLIRRTPAEHDRRVSLISLTENGLAKLAQVHSALLETNDQALKGFSAEEVDRLVVQLKRLVANLEEDAP</sequence>
<dbReference type="SMART" id="SM00347">
    <property type="entry name" value="HTH_MARR"/>
    <property type="match status" value="1"/>
</dbReference>
<dbReference type="Gene3D" id="1.10.10.10">
    <property type="entry name" value="Winged helix-like DNA-binding domain superfamily/Winged helix DNA-binding domain"/>
    <property type="match status" value="1"/>
</dbReference>
<feature type="domain" description="HTH marR-type" evidence="4">
    <location>
        <begin position="1"/>
        <end position="139"/>
    </location>
</feature>
<dbReference type="GO" id="GO:0003700">
    <property type="term" value="F:DNA-binding transcription factor activity"/>
    <property type="evidence" value="ECO:0007669"/>
    <property type="project" value="InterPro"/>
</dbReference>
<dbReference type="GO" id="GO:0003677">
    <property type="term" value="F:DNA binding"/>
    <property type="evidence" value="ECO:0007669"/>
    <property type="project" value="UniProtKB-KW"/>
</dbReference>
<dbReference type="InterPro" id="IPR036390">
    <property type="entry name" value="WH_DNA-bd_sf"/>
</dbReference>
<dbReference type="PANTHER" id="PTHR42756">
    <property type="entry name" value="TRANSCRIPTIONAL REGULATOR, MARR"/>
    <property type="match status" value="1"/>
</dbReference>
<organism evidence="5 6">
    <name type="scientific">Amycolatopsis alba DSM 44262</name>
    <dbReference type="NCBI Taxonomy" id="1125972"/>
    <lineage>
        <taxon>Bacteria</taxon>
        <taxon>Bacillati</taxon>
        <taxon>Actinomycetota</taxon>
        <taxon>Actinomycetes</taxon>
        <taxon>Pseudonocardiales</taxon>
        <taxon>Pseudonocardiaceae</taxon>
        <taxon>Amycolatopsis</taxon>
    </lineage>
</organism>
<evidence type="ECO:0000259" key="4">
    <source>
        <dbReference type="PROSITE" id="PS50995"/>
    </source>
</evidence>
<evidence type="ECO:0000256" key="3">
    <source>
        <dbReference type="ARBA" id="ARBA00023163"/>
    </source>
</evidence>
<dbReference type="AlphaFoldDB" id="A0A229REZ8"/>
<reference evidence="5 6" key="1">
    <citation type="submission" date="2017-07" db="EMBL/GenBank/DDBJ databases">
        <title>Amycolatopsis alba DSM 44262 Genome sequencing and assembly.</title>
        <authorList>
            <person name="Kaur N."/>
            <person name="Mayilraj S."/>
        </authorList>
    </citation>
    <scope>NUCLEOTIDE SEQUENCE [LARGE SCALE GENOMIC DNA]</scope>
    <source>
        <strain evidence="5 6">DSM 44262</strain>
    </source>
</reference>
<dbReference type="InterPro" id="IPR036388">
    <property type="entry name" value="WH-like_DNA-bd_sf"/>
</dbReference>
<keyword evidence="6" id="KW-1185">Reference proteome</keyword>
<comment type="caution">
    <text evidence="5">The sequence shown here is derived from an EMBL/GenBank/DDBJ whole genome shotgun (WGS) entry which is preliminary data.</text>
</comment>
<dbReference type="Proteomes" id="UP000215563">
    <property type="component" value="Unassembled WGS sequence"/>
</dbReference>
<evidence type="ECO:0000313" key="5">
    <source>
        <dbReference type="EMBL" id="OXM45155.1"/>
    </source>
</evidence>
<dbReference type="RefSeq" id="WP_020636744.1">
    <property type="nucleotide sequence ID" value="NZ_KB913032.1"/>
</dbReference>
<protein>
    <submittedName>
        <fullName evidence="5">MarR family transcriptional regulator</fullName>
    </submittedName>
</protein>
<keyword evidence="1" id="KW-0805">Transcription regulation</keyword>
<dbReference type="OrthoDB" id="8966183at2"/>
<evidence type="ECO:0000313" key="6">
    <source>
        <dbReference type="Proteomes" id="UP000215563"/>
    </source>
</evidence>
<dbReference type="PANTHER" id="PTHR42756:SF1">
    <property type="entry name" value="TRANSCRIPTIONAL REPRESSOR OF EMRAB OPERON"/>
    <property type="match status" value="1"/>
</dbReference>
<gene>
    <name evidence="5" type="ORF">CFP75_31680</name>
</gene>
<dbReference type="PRINTS" id="PR00598">
    <property type="entry name" value="HTHMARR"/>
</dbReference>
<dbReference type="PROSITE" id="PS50995">
    <property type="entry name" value="HTH_MARR_2"/>
    <property type="match status" value="1"/>
</dbReference>
<dbReference type="Pfam" id="PF12802">
    <property type="entry name" value="MarR_2"/>
    <property type="match status" value="1"/>
</dbReference>
<accession>A0A229REZ8</accession>
<keyword evidence="3" id="KW-0804">Transcription</keyword>